<accession>A0A937KCH3</accession>
<name>A0A937KCH3_9BACT</name>
<dbReference type="PANTHER" id="PTHR43798:SF31">
    <property type="entry name" value="AB HYDROLASE SUPERFAMILY PROTEIN YCLE"/>
    <property type="match status" value="1"/>
</dbReference>
<evidence type="ECO:0000256" key="2">
    <source>
        <dbReference type="SAM" id="SignalP"/>
    </source>
</evidence>
<comment type="caution">
    <text evidence="4">The sequence shown here is derived from an EMBL/GenBank/DDBJ whole genome shotgun (WGS) entry which is preliminary data.</text>
</comment>
<evidence type="ECO:0000313" key="5">
    <source>
        <dbReference type="Proteomes" id="UP000614216"/>
    </source>
</evidence>
<dbReference type="PANTHER" id="PTHR43798">
    <property type="entry name" value="MONOACYLGLYCEROL LIPASE"/>
    <property type="match status" value="1"/>
</dbReference>
<reference evidence="4" key="1">
    <citation type="submission" date="2021-01" db="EMBL/GenBank/DDBJ databases">
        <title>Fulvivirga kasyanovii gen. nov., sp nov., a novel member of the phylum Bacteroidetes isolated from seawater in a mussel farm.</title>
        <authorList>
            <person name="Zhao L.-H."/>
            <person name="Wang Z.-J."/>
        </authorList>
    </citation>
    <scope>NUCLEOTIDE SEQUENCE</scope>
    <source>
        <strain evidence="4">29W222</strain>
    </source>
</reference>
<sequence length="292" mass="32570">MKKLLLMSVTCLLMLGGAYGQNSVSMKKEQVKINDQVKISYLQSGSGDITLLFLHGWCINSGYWKNQITHFSKDYSVYAMDLPGFGESTAKGRTSWTIKEYAEDVEGFIKKKGLKNVVLVGHSMSGNIMLHVAIDLPVQVIGVVGVDNFKYVGVEFSPEDTKYMTDYFEALESDFGKNAPTYSEKTLFHLSTPPEVKKAVMTDIANTDPAIGLKSLKDLMQGFQDVPKLLEKLPLKLYLINSSATSTYEEGLKKYSRNDFHIEFIGDTGHYPMVENPTVFNEALDNILASVK</sequence>
<dbReference type="EMBL" id="JAEUGD010000043">
    <property type="protein sequence ID" value="MBL6447379.1"/>
    <property type="molecule type" value="Genomic_DNA"/>
</dbReference>
<dbReference type="InterPro" id="IPR000073">
    <property type="entry name" value="AB_hydrolase_1"/>
</dbReference>
<keyword evidence="1 4" id="KW-0378">Hydrolase</keyword>
<proteinExistence type="predicted"/>
<organism evidence="4 5">
    <name type="scientific">Fulvivirga marina</name>
    <dbReference type="NCBI Taxonomy" id="2494733"/>
    <lineage>
        <taxon>Bacteria</taxon>
        <taxon>Pseudomonadati</taxon>
        <taxon>Bacteroidota</taxon>
        <taxon>Cytophagia</taxon>
        <taxon>Cytophagales</taxon>
        <taxon>Fulvivirgaceae</taxon>
        <taxon>Fulvivirga</taxon>
    </lineage>
</organism>
<feature type="chain" id="PRO_5036991198" evidence="2">
    <location>
        <begin position="21"/>
        <end position="292"/>
    </location>
</feature>
<dbReference type="Gene3D" id="3.40.50.1820">
    <property type="entry name" value="alpha/beta hydrolase"/>
    <property type="match status" value="1"/>
</dbReference>
<dbReference type="RefSeq" id="WP_202856917.1">
    <property type="nucleotide sequence ID" value="NZ_JAEUGD010000043.1"/>
</dbReference>
<keyword evidence="5" id="KW-1185">Reference proteome</keyword>
<evidence type="ECO:0000256" key="1">
    <source>
        <dbReference type="ARBA" id="ARBA00022801"/>
    </source>
</evidence>
<dbReference type="InterPro" id="IPR029058">
    <property type="entry name" value="AB_hydrolase_fold"/>
</dbReference>
<evidence type="ECO:0000259" key="3">
    <source>
        <dbReference type="Pfam" id="PF00561"/>
    </source>
</evidence>
<feature type="signal peptide" evidence="2">
    <location>
        <begin position="1"/>
        <end position="20"/>
    </location>
</feature>
<keyword evidence="2" id="KW-0732">Signal</keyword>
<dbReference type="SUPFAM" id="SSF53474">
    <property type="entry name" value="alpha/beta-Hydrolases"/>
    <property type="match status" value="1"/>
</dbReference>
<dbReference type="GO" id="GO:0016020">
    <property type="term" value="C:membrane"/>
    <property type="evidence" value="ECO:0007669"/>
    <property type="project" value="TreeGrafter"/>
</dbReference>
<feature type="domain" description="AB hydrolase-1" evidence="3">
    <location>
        <begin position="50"/>
        <end position="158"/>
    </location>
</feature>
<protein>
    <submittedName>
        <fullName evidence="4">Alpha/beta hydrolase</fullName>
    </submittedName>
</protein>
<dbReference type="Pfam" id="PF00561">
    <property type="entry name" value="Abhydrolase_1"/>
    <property type="match status" value="1"/>
</dbReference>
<gene>
    <name evidence="4" type="ORF">JMN32_13755</name>
</gene>
<dbReference type="InterPro" id="IPR050266">
    <property type="entry name" value="AB_hydrolase_sf"/>
</dbReference>
<evidence type="ECO:0000313" key="4">
    <source>
        <dbReference type="EMBL" id="MBL6447379.1"/>
    </source>
</evidence>
<dbReference type="AlphaFoldDB" id="A0A937KCH3"/>
<dbReference type="Proteomes" id="UP000614216">
    <property type="component" value="Unassembled WGS sequence"/>
</dbReference>
<dbReference type="GO" id="GO:0016787">
    <property type="term" value="F:hydrolase activity"/>
    <property type="evidence" value="ECO:0007669"/>
    <property type="project" value="UniProtKB-KW"/>
</dbReference>